<dbReference type="InterPro" id="IPR021146">
    <property type="entry name" value="Phage_gp6-like_head-tail"/>
</dbReference>
<proteinExistence type="predicted"/>
<dbReference type="EMBL" id="LR796595">
    <property type="protein sequence ID" value="CAB4153590.1"/>
    <property type="molecule type" value="Genomic_DNA"/>
</dbReference>
<reference evidence="1" key="1">
    <citation type="submission" date="2020-04" db="EMBL/GenBank/DDBJ databases">
        <authorList>
            <person name="Chiriac C."/>
            <person name="Salcher M."/>
            <person name="Ghai R."/>
            <person name="Kavagutti S V."/>
        </authorList>
    </citation>
    <scope>NUCLEOTIDE SEQUENCE</scope>
</reference>
<dbReference type="NCBIfam" id="TIGR01560">
    <property type="entry name" value="put_DNA_pack"/>
    <property type="match status" value="1"/>
</dbReference>
<organism evidence="1">
    <name type="scientific">uncultured Caudovirales phage</name>
    <dbReference type="NCBI Taxonomy" id="2100421"/>
    <lineage>
        <taxon>Viruses</taxon>
        <taxon>Duplodnaviria</taxon>
        <taxon>Heunggongvirae</taxon>
        <taxon>Uroviricota</taxon>
        <taxon>Caudoviricetes</taxon>
        <taxon>Peduoviridae</taxon>
        <taxon>Maltschvirus</taxon>
        <taxon>Maltschvirus maltsch</taxon>
    </lineage>
</organism>
<dbReference type="Pfam" id="PF05135">
    <property type="entry name" value="Phage_connect_1"/>
    <property type="match status" value="1"/>
</dbReference>
<protein>
    <submittedName>
        <fullName evidence="1">Phage gp6-like head-tail connector protein</fullName>
    </submittedName>
</protein>
<evidence type="ECO:0000313" key="1">
    <source>
        <dbReference type="EMBL" id="CAB4153590.1"/>
    </source>
</evidence>
<name>A0A6J5N908_9CAUD</name>
<accession>A0A6J5N908</accession>
<dbReference type="Gene3D" id="1.10.3230.30">
    <property type="entry name" value="Phage gp6-like head-tail connector protein"/>
    <property type="match status" value="1"/>
</dbReference>
<dbReference type="InterPro" id="IPR006450">
    <property type="entry name" value="Phage_HK97_gp6-like"/>
</dbReference>
<sequence length="148" mass="17141">MAYLDILTLARVKNYLRIDTDMDDDDNEITAMITGACRFVEKRTNHIFYAREVIYKGYPVKVYDYPINDIVSPADPVVIHYSLCDVYPSETTVTLNVGYEDPTEVPEELVQACLQMIKVWYYESEKQVNTTLIPESVIQAIDINKRFL</sequence>
<gene>
    <name evidence="1" type="ORF">UFOVP638_10</name>
</gene>